<evidence type="ECO:0000256" key="3">
    <source>
        <dbReference type="ARBA" id="ARBA00012663"/>
    </source>
</evidence>
<dbReference type="Gene3D" id="3.30.379.10">
    <property type="entry name" value="Chitobiase/beta-hexosaminidase domain 2-like"/>
    <property type="match status" value="1"/>
</dbReference>
<dbReference type="EC" id="3.2.1.52" evidence="3"/>
<evidence type="ECO:0000256" key="1">
    <source>
        <dbReference type="ARBA" id="ARBA00001231"/>
    </source>
</evidence>
<dbReference type="EMBL" id="BAAAPK010000001">
    <property type="protein sequence ID" value="GAA1667607.1"/>
    <property type="molecule type" value="Genomic_DNA"/>
</dbReference>
<dbReference type="SUPFAM" id="SSF51445">
    <property type="entry name" value="(Trans)glycosidases"/>
    <property type="match status" value="1"/>
</dbReference>
<evidence type="ECO:0000259" key="8">
    <source>
        <dbReference type="Pfam" id="PF02838"/>
    </source>
</evidence>
<feature type="compositionally biased region" description="Polar residues" evidence="6">
    <location>
        <begin position="1"/>
        <end position="16"/>
    </location>
</feature>
<keyword evidence="10" id="KW-1185">Reference proteome</keyword>
<dbReference type="Gene3D" id="3.20.20.80">
    <property type="entry name" value="Glycosidases"/>
    <property type="match status" value="1"/>
</dbReference>
<organism evidence="9 10">
    <name type="scientific">Microbacterium lacus</name>
    <dbReference type="NCBI Taxonomy" id="415217"/>
    <lineage>
        <taxon>Bacteria</taxon>
        <taxon>Bacillati</taxon>
        <taxon>Actinomycetota</taxon>
        <taxon>Actinomycetes</taxon>
        <taxon>Micrococcales</taxon>
        <taxon>Microbacteriaceae</taxon>
        <taxon>Microbacterium</taxon>
    </lineage>
</organism>
<proteinExistence type="inferred from homology"/>
<evidence type="ECO:0000256" key="5">
    <source>
        <dbReference type="ARBA" id="ARBA00023295"/>
    </source>
</evidence>
<feature type="region of interest" description="Disordered" evidence="6">
    <location>
        <begin position="1"/>
        <end position="22"/>
    </location>
</feature>
<dbReference type="InterPro" id="IPR017853">
    <property type="entry name" value="GH"/>
</dbReference>
<keyword evidence="5" id="KW-0326">Glycosidase</keyword>
<dbReference type="PANTHER" id="PTHR22600">
    <property type="entry name" value="BETA-HEXOSAMINIDASE"/>
    <property type="match status" value="1"/>
</dbReference>
<accession>A0ABN2G9I1</accession>
<comment type="similarity">
    <text evidence="2">Belongs to the glycosyl hydrolase 20 family.</text>
</comment>
<dbReference type="PANTHER" id="PTHR22600:SF57">
    <property type="entry name" value="BETA-N-ACETYLHEXOSAMINIDASE"/>
    <property type="match status" value="1"/>
</dbReference>
<evidence type="ECO:0000256" key="6">
    <source>
        <dbReference type="SAM" id="MobiDB-lite"/>
    </source>
</evidence>
<protein>
    <recommendedName>
        <fullName evidence="3">beta-N-acetylhexosaminidase</fullName>
        <ecNumber evidence="3">3.2.1.52</ecNumber>
    </recommendedName>
</protein>
<dbReference type="InterPro" id="IPR015883">
    <property type="entry name" value="Glyco_hydro_20_cat"/>
</dbReference>
<feature type="domain" description="Glycoside hydrolase family 20 catalytic" evidence="7">
    <location>
        <begin position="158"/>
        <end position="497"/>
    </location>
</feature>
<dbReference type="Proteomes" id="UP001500596">
    <property type="component" value="Unassembled WGS sequence"/>
</dbReference>
<dbReference type="PRINTS" id="PR00738">
    <property type="entry name" value="GLHYDRLASE20"/>
</dbReference>
<evidence type="ECO:0000313" key="10">
    <source>
        <dbReference type="Proteomes" id="UP001500596"/>
    </source>
</evidence>
<gene>
    <name evidence="9" type="ORF">GCM10009807_09760</name>
</gene>
<dbReference type="Pfam" id="PF02838">
    <property type="entry name" value="Glyco_hydro_20b"/>
    <property type="match status" value="1"/>
</dbReference>
<comment type="catalytic activity">
    <reaction evidence="1">
        <text>Hydrolysis of terminal non-reducing N-acetyl-D-hexosamine residues in N-acetyl-beta-D-hexosaminides.</text>
        <dbReference type="EC" id="3.2.1.52"/>
    </reaction>
</comment>
<dbReference type="SUPFAM" id="SSF55545">
    <property type="entry name" value="beta-N-acetylhexosaminidase-like domain"/>
    <property type="match status" value="1"/>
</dbReference>
<dbReference type="InterPro" id="IPR015882">
    <property type="entry name" value="HEX_bac_N"/>
</dbReference>
<dbReference type="InterPro" id="IPR029018">
    <property type="entry name" value="Hex-like_dom2"/>
</dbReference>
<dbReference type="InterPro" id="IPR025705">
    <property type="entry name" value="Beta_hexosaminidase_sua/sub"/>
</dbReference>
<evidence type="ECO:0000256" key="2">
    <source>
        <dbReference type="ARBA" id="ARBA00006285"/>
    </source>
</evidence>
<name>A0ABN2G9I1_9MICO</name>
<sequence>MVTHLNASRDTTSISDRTPDKTPVTSRTYFVRLLYMMLPLVPLPLGLRPSDSPALRVTADLRITGDTDAAAALTALISARTGVEPAGSEGGTAVIDLRREPGGTAESYRITVDAASARITAPDAAGLFYAVQTLGQLITRDDAGFTIPAVEIADAPRFAYRGVMLDVARHFFPVDVVRDYIDRAASLKFNALHLHLSDDQGWRIHLDSRPKLTEQASGSAVGGDAGGFYSKADYRRIVDYAAERHMIVVPEIDVPGHTHAVSLAYPELTEAPVLSPHVLEIVASHGGAAPVTGEPYTGMAVGFSSLRIHDEATYDFLADVFGELAGMTPGPYLHIGGDEALGTAPDDFATFIARATAIVADLGKTPIAWHEAGAAPGIDPSTVGQYWGFRVPTDGMDEKARTFVRNDAGLILSPADAVYLDMKETADSPLGLTWANGPTSVERAYSWDPAEVIDGVGEEDILGVEAPLWSETIRTPEDIDRMAFPRLAAAAEAAWSPREGDLRSWESFRVRVGGLAPLWAGLGIAYHPSVEIPWRSE</sequence>
<evidence type="ECO:0000256" key="4">
    <source>
        <dbReference type="ARBA" id="ARBA00022801"/>
    </source>
</evidence>
<dbReference type="CDD" id="cd06568">
    <property type="entry name" value="GH20_SpHex_like"/>
    <property type="match status" value="1"/>
</dbReference>
<evidence type="ECO:0000313" key="9">
    <source>
        <dbReference type="EMBL" id="GAA1667607.1"/>
    </source>
</evidence>
<dbReference type="Pfam" id="PF00728">
    <property type="entry name" value="Glyco_hydro_20"/>
    <property type="match status" value="1"/>
</dbReference>
<comment type="caution">
    <text evidence="9">The sequence shown here is derived from an EMBL/GenBank/DDBJ whole genome shotgun (WGS) entry which is preliminary data.</text>
</comment>
<keyword evidence="4" id="KW-0378">Hydrolase</keyword>
<reference evidence="9 10" key="1">
    <citation type="journal article" date="2019" name="Int. J. Syst. Evol. Microbiol.">
        <title>The Global Catalogue of Microorganisms (GCM) 10K type strain sequencing project: providing services to taxonomists for standard genome sequencing and annotation.</title>
        <authorList>
            <consortium name="The Broad Institute Genomics Platform"/>
            <consortium name="The Broad Institute Genome Sequencing Center for Infectious Disease"/>
            <person name="Wu L."/>
            <person name="Ma J."/>
        </authorList>
    </citation>
    <scope>NUCLEOTIDE SEQUENCE [LARGE SCALE GENOMIC DNA]</scope>
    <source>
        <strain evidence="9 10">JCM 15575</strain>
    </source>
</reference>
<evidence type="ECO:0000259" key="7">
    <source>
        <dbReference type="Pfam" id="PF00728"/>
    </source>
</evidence>
<feature type="domain" description="Beta-hexosaminidase bacterial type N-terminal" evidence="8">
    <location>
        <begin position="39"/>
        <end position="155"/>
    </location>
</feature>